<keyword evidence="3" id="KW-1185">Reference proteome</keyword>
<feature type="transmembrane region" description="Helical" evidence="1">
    <location>
        <begin position="29"/>
        <end position="50"/>
    </location>
</feature>
<keyword evidence="1" id="KW-0812">Transmembrane</keyword>
<accession>A0A0L8AHL5</accession>
<protein>
    <submittedName>
        <fullName evidence="2">Uncharacterized protein</fullName>
    </submittedName>
</protein>
<dbReference type="EMBL" id="JSVA01000018">
    <property type="protein sequence ID" value="KOF01742.1"/>
    <property type="molecule type" value="Genomic_DNA"/>
</dbReference>
<evidence type="ECO:0000313" key="3">
    <source>
        <dbReference type="Proteomes" id="UP000036908"/>
    </source>
</evidence>
<proteinExistence type="predicted"/>
<dbReference type="AlphaFoldDB" id="A0A0L8AHL5"/>
<sequence length="90" mass="10757">MFWLKGLPDGKPFFYAKTRLSMLDCCRGWLLYNWLFFLFIGSDFVLSVGLEFKAKDFILKKDVFNRTFNEFIFSVLSRKMVICNSLIYRV</sequence>
<comment type="caution">
    <text evidence="2">The sequence shown here is derived from an EMBL/GenBank/DDBJ whole genome shotgun (WGS) entry which is preliminary data.</text>
</comment>
<reference evidence="3" key="1">
    <citation type="submission" date="2014-11" db="EMBL/GenBank/DDBJ databases">
        <title>Genome sequencing of Roseivirga sp. D-25.</title>
        <authorList>
            <person name="Selvaratnam C."/>
            <person name="Thevarajoo S."/>
            <person name="Goh K.M."/>
            <person name="Eee R."/>
            <person name="Chan K.-G."/>
            <person name="Chong C.S."/>
        </authorList>
    </citation>
    <scope>NUCLEOTIDE SEQUENCE [LARGE SCALE GENOMIC DNA]</scope>
    <source>
        <strain evidence="3">D-25</strain>
    </source>
</reference>
<evidence type="ECO:0000313" key="2">
    <source>
        <dbReference type="EMBL" id="KOF01742.1"/>
    </source>
</evidence>
<dbReference type="Proteomes" id="UP000036908">
    <property type="component" value="Unassembled WGS sequence"/>
</dbReference>
<evidence type="ECO:0000256" key="1">
    <source>
        <dbReference type="SAM" id="Phobius"/>
    </source>
</evidence>
<gene>
    <name evidence="2" type="ORF">OB69_15450</name>
</gene>
<keyword evidence="1" id="KW-1133">Transmembrane helix</keyword>
<organism evidence="2 3">
    <name type="scientific">Roseivirga seohaensis subsp. aquiponti</name>
    <dbReference type="NCBI Taxonomy" id="1566026"/>
    <lineage>
        <taxon>Bacteria</taxon>
        <taxon>Pseudomonadati</taxon>
        <taxon>Bacteroidota</taxon>
        <taxon>Cytophagia</taxon>
        <taxon>Cytophagales</taxon>
        <taxon>Roseivirgaceae</taxon>
        <taxon>Roseivirga</taxon>
    </lineage>
</organism>
<keyword evidence="1" id="KW-0472">Membrane</keyword>
<name>A0A0L8AHL5_9BACT</name>
<dbReference type="PATRIC" id="fig|1566026.4.peg.1410"/>